<proteinExistence type="predicted"/>
<organism evidence="1 2">
    <name type="scientific">Mucuna pruriens</name>
    <name type="common">Velvet bean</name>
    <name type="synonym">Dolichos pruriens</name>
    <dbReference type="NCBI Taxonomy" id="157652"/>
    <lineage>
        <taxon>Eukaryota</taxon>
        <taxon>Viridiplantae</taxon>
        <taxon>Streptophyta</taxon>
        <taxon>Embryophyta</taxon>
        <taxon>Tracheophyta</taxon>
        <taxon>Spermatophyta</taxon>
        <taxon>Magnoliopsida</taxon>
        <taxon>eudicotyledons</taxon>
        <taxon>Gunneridae</taxon>
        <taxon>Pentapetalae</taxon>
        <taxon>rosids</taxon>
        <taxon>fabids</taxon>
        <taxon>Fabales</taxon>
        <taxon>Fabaceae</taxon>
        <taxon>Papilionoideae</taxon>
        <taxon>50 kb inversion clade</taxon>
        <taxon>NPAAA clade</taxon>
        <taxon>indigoferoid/millettioid clade</taxon>
        <taxon>Phaseoleae</taxon>
        <taxon>Mucuna</taxon>
    </lineage>
</organism>
<comment type="caution">
    <text evidence="1">The sequence shown here is derived from an EMBL/GenBank/DDBJ whole genome shotgun (WGS) entry which is preliminary data.</text>
</comment>
<dbReference type="Proteomes" id="UP000257109">
    <property type="component" value="Unassembled WGS sequence"/>
</dbReference>
<accession>A0A371G258</accession>
<name>A0A371G258_MUCPR</name>
<keyword evidence="2" id="KW-1185">Reference proteome</keyword>
<evidence type="ECO:0000313" key="1">
    <source>
        <dbReference type="EMBL" id="RDX84640.1"/>
    </source>
</evidence>
<dbReference type="AlphaFoldDB" id="A0A371G258"/>
<evidence type="ECO:0008006" key="3">
    <source>
        <dbReference type="Google" id="ProtNLM"/>
    </source>
</evidence>
<protein>
    <recommendedName>
        <fullName evidence="3">Retrotransposon gag domain-containing protein</fullName>
    </recommendedName>
</protein>
<sequence>MDSYGDLQSDNPFLQLKLFKQIGKIDEYVETFKVLMVQTPPMLEEQDMGRNLDRGSGFQISKLAQIDLGCTTDRMMIGPSGTLLRDDRGLKYITLFGESSHQQPRIKVKVPVLGGVTLASIILWALSRNKRGKKLDQHKLPLTLGGGTQSTCQELMERRNKGLYFKCGQHYSPKKPSDNSPLAVEERGSDEVKDMACHSLDYWVLILGEWVHSKTIKLEGVLLE</sequence>
<dbReference type="EMBL" id="QJKJ01006988">
    <property type="protein sequence ID" value="RDX84640.1"/>
    <property type="molecule type" value="Genomic_DNA"/>
</dbReference>
<reference evidence="1" key="1">
    <citation type="submission" date="2018-05" db="EMBL/GenBank/DDBJ databases">
        <title>Draft genome of Mucuna pruriens seed.</title>
        <authorList>
            <person name="Nnadi N.E."/>
            <person name="Vos R."/>
            <person name="Hasami M.H."/>
            <person name="Devisetty U.K."/>
            <person name="Aguiy J.C."/>
        </authorList>
    </citation>
    <scope>NUCLEOTIDE SEQUENCE [LARGE SCALE GENOMIC DNA]</scope>
    <source>
        <strain evidence="1">JCA_2017</strain>
    </source>
</reference>
<feature type="non-terminal residue" evidence="1">
    <location>
        <position position="1"/>
    </location>
</feature>
<evidence type="ECO:0000313" key="2">
    <source>
        <dbReference type="Proteomes" id="UP000257109"/>
    </source>
</evidence>
<gene>
    <name evidence="1" type="ORF">CR513_34272</name>
</gene>